<organism evidence="2 3">
    <name type="scientific">Hypholoma sublateritium (strain FD-334 SS-4)</name>
    <dbReference type="NCBI Taxonomy" id="945553"/>
    <lineage>
        <taxon>Eukaryota</taxon>
        <taxon>Fungi</taxon>
        <taxon>Dikarya</taxon>
        <taxon>Basidiomycota</taxon>
        <taxon>Agaricomycotina</taxon>
        <taxon>Agaricomycetes</taxon>
        <taxon>Agaricomycetidae</taxon>
        <taxon>Agaricales</taxon>
        <taxon>Agaricineae</taxon>
        <taxon>Strophariaceae</taxon>
        <taxon>Hypholoma</taxon>
    </lineage>
</organism>
<dbReference type="EMBL" id="KN817652">
    <property type="protein sequence ID" value="KJA15185.1"/>
    <property type="molecule type" value="Genomic_DNA"/>
</dbReference>
<dbReference type="OrthoDB" id="3350619at2759"/>
<accession>A0A0D2P3Y6</accession>
<name>A0A0D2P3Y6_HYPSF</name>
<keyword evidence="1" id="KW-0812">Transmembrane</keyword>
<feature type="transmembrane region" description="Helical" evidence="1">
    <location>
        <begin position="39"/>
        <end position="61"/>
    </location>
</feature>
<protein>
    <recommendedName>
        <fullName evidence="4">Ubiquitin 3 binding protein But2 C-terminal domain-containing protein</fullName>
    </recommendedName>
</protein>
<gene>
    <name evidence="2" type="ORF">HYPSUDRAFT_72218</name>
</gene>
<evidence type="ECO:0000313" key="2">
    <source>
        <dbReference type="EMBL" id="KJA15185.1"/>
    </source>
</evidence>
<reference evidence="3" key="1">
    <citation type="submission" date="2014-04" db="EMBL/GenBank/DDBJ databases">
        <title>Evolutionary Origins and Diversification of the Mycorrhizal Mutualists.</title>
        <authorList>
            <consortium name="DOE Joint Genome Institute"/>
            <consortium name="Mycorrhizal Genomics Consortium"/>
            <person name="Kohler A."/>
            <person name="Kuo A."/>
            <person name="Nagy L.G."/>
            <person name="Floudas D."/>
            <person name="Copeland A."/>
            <person name="Barry K.W."/>
            <person name="Cichocki N."/>
            <person name="Veneault-Fourrey C."/>
            <person name="LaButti K."/>
            <person name="Lindquist E.A."/>
            <person name="Lipzen A."/>
            <person name="Lundell T."/>
            <person name="Morin E."/>
            <person name="Murat C."/>
            <person name="Riley R."/>
            <person name="Ohm R."/>
            <person name="Sun H."/>
            <person name="Tunlid A."/>
            <person name="Henrissat B."/>
            <person name="Grigoriev I.V."/>
            <person name="Hibbett D.S."/>
            <person name="Martin F."/>
        </authorList>
    </citation>
    <scope>NUCLEOTIDE SEQUENCE [LARGE SCALE GENOMIC DNA]</scope>
    <source>
        <strain evidence="3">FD-334 SS-4</strain>
    </source>
</reference>
<evidence type="ECO:0008006" key="4">
    <source>
        <dbReference type="Google" id="ProtNLM"/>
    </source>
</evidence>
<sequence length="272" mass="30536">MSMYSSLPQRETDSLEELKLGQKQQDAGAEGLQGRRFTLILWSIFFISLCSVLDLLSLVYLGNKLAIQPLEAIPFNDLPFLSSYSHLDEIYKKGDVKATPRDPLKQLPYTLTPVDSSAPEDIQSPYPNQFKSPYGMIPYSERRTVVTPEVSSVAQFFGADYGMENCSMVLTIPPDARSPNMENAFFDVWALDWGRTIDIRRLSWNSKPPRGKLLGTFSAQGPSTQQTQPHECPSGTYQHVEISCREGPCDLHITASGSEEFNGIYMTQYQTI</sequence>
<evidence type="ECO:0000256" key="1">
    <source>
        <dbReference type="SAM" id="Phobius"/>
    </source>
</evidence>
<dbReference type="AlphaFoldDB" id="A0A0D2P3Y6"/>
<evidence type="ECO:0000313" key="3">
    <source>
        <dbReference type="Proteomes" id="UP000054270"/>
    </source>
</evidence>
<keyword evidence="1" id="KW-1133">Transmembrane helix</keyword>
<proteinExistence type="predicted"/>
<dbReference type="Proteomes" id="UP000054270">
    <property type="component" value="Unassembled WGS sequence"/>
</dbReference>
<keyword evidence="3" id="KW-1185">Reference proteome</keyword>
<keyword evidence="1" id="KW-0472">Membrane</keyword>